<dbReference type="AlphaFoldDB" id="A0A5N5ZUU3"/>
<comment type="caution">
    <text evidence="2">The sequence shown here is derived from an EMBL/GenBank/DDBJ whole genome shotgun (WGS) entry which is preliminary data.</text>
</comment>
<reference evidence="2" key="1">
    <citation type="submission" date="2019-10" db="EMBL/GenBank/DDBJ databases">
        <title>Nonomuraea sp. nov., isolated from Phyllanthus amarus.</title>
        <authorList>
            <person name="Klykleung N."/>
            <person name="Tanasupawat S."/>
        </authorList>
    </citation>
    <scope>NUCLEOTIDE SEQUENCE [LARGE SCALE GENOMIC DNA]</scope>
    <source>
        <strain evidence="2">3MP-10</strain>
    </source>
</reference>
<dbReference type="InterPro" id="IPR043740">
    <property type="entry name" value="DUF5685"/>
</dbReference>
<dbReference type="Proteomes" id="UP000314251">
    <property type="component" value="Unassembled WGS sequence"/>
</dbReference>
<evidence type="ECO:0000313" key="2">
    <source>
        <dbReference type="EMBL" id="KAB8159496.1"/>
    </source>
</evidence>
<dbReference type="EMBL" id="VDLY02000025">
    <property type="protein sequence ID" value="KAB8159496.1"/>
    <property type="molecule type" value="Genomic_DNA"/>
</dbReference>
<gene>
    <name evidence="2" type="ORF">FH607_028595</name>
</gene>
<feature type="region of interest" description="Disordered" evidence="1">
    <location>
        <begin position="290"/>
        <end position="317"/>
    </location>
</feature>
<accession>A0A5N5ZUU3</accession>
<evidence type="ECO:0000313" key="3">
    <source>
        <dbReference type="Proteomes" id="UP000314251"/>
    </source>
</evidence>
<dbReference type="Pfam" id="PF18937">
    <property type="entry name" value="DUF5685"/>
    <property type="match status" value="1"/>
</dbReference>
<dbReference type="OrthoDB" id="3210612at2"/>
<proteinExistence type="predicted"/>
<name>A0A5N5ZUU3_9ACTN</name>
<organism evidence="2 3">
    <name type="scientific">Streptomyces mimosae</name>
    <dbReference type="NCBI Taxonomy" id="2586635"/>
    <lineage>
        <taxon>Bacteria</taxon>
        <taxon>Bacillati</taxon>
        <taxon>Actinomycetota</taxon>
        <taxon>Actinomycetes</taxon>
        <taxon>Kitasatosporales</taxon>
        <taxon>Streptomycetaceae</taxon>
        <taxon>Streptomyces</taxon>
    </lineage>
</organism>
<keyword evidence="3" id="KW-1185">Reference proteome</keyword>
<dbReference type="RefSeq" id="WP_139674886.1">
    <property type="nucleotide sequence ID" value="NZ_VDLY02000025.1"/>
</dbReference>
<evidence type="ECO:0008006" key="4">
    <source>
        <dbReference type="Google" id="ProtNLM"/>
    </source>
</evidence>
<sequence length="394" mass="41423">MFGIIRPCQHRLSRRLRDEWMAHLCGLCLALRGTHGQSARLATNYDGLLISVLHDAQLEGAAPPARRTAGPCPLRGMRTATVANGAGAQLAAAVSLVLASAKIRDHVLDGDGPLRRRSLATAATRVARGWDAAGARGGAGVGFDTGLLVAAVERQQSIEERTAPGSPLLTVTEPTETATSAVFAHTARLAGRPENAAPLAEAGRLFGRLAHLLDAVDDLAADRAAGLWNPIDVTDTSAAEVRRLCDDAVRGVRLALDDCAFTDGRLAHALLVHELERAVDRSFGASCAHLPGGPGPGTRPPGVGDPNWGRPRPPDDHGKRRGLIAGCAVWAGLLCTCQLCCRESYQDAWDGEPREGWCHKFGDCCDCCNCCECCNCGSEDGCCGGCDCDCGCDC</sequence>
<protein>
    <recommendedName>
        <fullName evidence="4">Regulatory protein</fullName>
    </recommendedName>
</protein>
<evidence type="ECO:0000256" key="1">
    <source>
        <dbReference type="SAM" id="MobiDB-lite"/>
    </source>
</evidence>